<dbReference type="NCBIfam" id="TIGR02258">
    <property type="entry name" value="2_5_ligase"/>
    <property type="match status" value="1"/>
</dbReference>
<dbReference type="eggNOG" id="COG1514">
    <property type="taxonomic scope" value="Bacteria"/>
</dbReference>
<sequence>MRAFVALDLPAEAVAILGHLQERMPSGRPVAPENLHMTLAFLGENVAEDVLEAAHDQFAAIRLPAPEIEVTGLGTLGARTPAVLVAEARRTAPLEALQGAVASAARRAGLVLERRRFRPHITLARFRSTADAAALERLRLFLQSEGRFRLDPFIARSFALYASTLTHEGPVYEELARYPLRGVGSPPSRKSTSPASTSPSARCP</sequence>
<dbReference type="OrthoDB" id="9793819at2"/>
<dbReference type="HOGENOM" id="CLU_081251_0_0_5"/>
<feature type="non-terminal residue" evidence="3">
    <location>
        <position position="204"/>
    </location>
</feature>
<feature type="region of interest" description="Disordered" evidence="2">
    <location>
        <begin position="182"/>
        <end position="204"/>
    </location>
</feature>
<dbReference type="AlphaFoldDB" id="Q2CG27"/>
<proteinExistence type="inferred from homology"/>
<keyword evidence="1" id="KW-0378">Hydrolase</keyword>
<keyword evidence="4" id="KW-1185">Reference proteome</keyword>
<comment type="caution">
    <text evidence="3">The sequence shown here is derived from an EMBL/GenBank/DDBJ whole genome shotgun (WGS) entry which is preliminary data.</text>
</comment>
<name>Q2CG27_OCEGH</name>
<dbReference type="RefSeq" id="WP_007253794.1">
    <property type="nucleotide sequence ID" value="NZ_CH724107.1"/>
</dbReference>
<dbReference type="STRING" id="314256.OG2516_01311"/>
<dbReference type="EMBL" id="AAOT01000011">
    <property type="protein sequence ID" value="EAR51515.1"/>
    <property type="molecule type" value="Genomic_DNA"/>
</dbReference>
<dbReference type="Proteomes" id="UP000003635">
    <property type="component" value="Unassembled WGS sequence"/>
</dbReference>
<protein>
    <submittedName>
        <fullName evidence="3">2'-5' RNA ligase</fullName>
    </submittedName>
</protein>
<dbReference type="Pfam" id="PF13563">
    <property type="entry name" value="2_5_RNA_ligase2"/>
    <property type="match status" value="1"/>
</dbReference>
<reference evidence="3 4" key="1">
    <citation type="journal article" date="2010" name="J. Bacteriol.">
        <title>Genome sequences of Oceanicola granulosus HTCC2516(T) and Oceanicola batsensis HTCC2597(TDelta).</title>
        <authorList>
            <person name="Thrash J.C."/>
            <person name="Cho J.C."/>
            <person name="Vergin K.L."/>
            <person name="Giovannoni S.J."/>
        </authorList>
    </citation>
    <scope>NUCLEOTIDE SEQUENCE [LARGE SCALE GENOMIC DNA]</scope>
    <source>
        <strain evidence="4">ATCC BAA-861 / DSM 15982 / KCTC 12143 / HTCC2516</strain>
    </source>
</reference>
<dbReference type="GO" id="GO:0008664">
    <property type="term" value="F:RNA 2',3'-cyclic 3'-phosphodiesterase activity"/>
    <property type="evidence" value="ECO:0007669"/>
    <property type="project" value="InterPro"/>
</dbReference>
<dbReference type="PANTHER" id="PTHR35561:SF1">
    <property type="entry name" value="RNA 2',3'-CYCLIC PHOSPHODIESTERASE"/>
    <property type="match status" value="1"/>
</dbReference>
<dbReference type="SUPFAM" id="SSF55144">
    <property type="entry name" value="LigT-like"/>
    <property type="match status" value="1"/>
</dbReference>
<dbReference type="GO" id="GO:0004113">
    <property type="term" value="F:2',3'-cyclic-nucleotide 3'-phosphodiesterase activity"/>
    <property type="evidence" value="ECO:0007669"/>
    <property type="project" value="InterPro"/>
</dbReference>
<evidence type="ECO:0000313" key="4">
    <source>
        <dbReference type="Proteomes" id="UP000003635"/>
    </source>
</evidence>
<dbReference type="PANTHER" id="PTHR35561">
    <property type="entry name" value="RNA 2',3'-CYCLIC PHOSPHODIESTERASE"/>
    <property type="match status" value="1"/>
</dbReference>
<gene>
    <name evidence="3" type="ORF">OG2516_01311</name>
</gene>
<evidence type="ECO:0000313" key="3">
    <source>
        <dbReference type="EMBL" id="EAR51515.1"/>
    </source>
</evidence>
<dbReference type="HAMAP" id="MF_01940">
    <property type="entry name" value="RNA_CPDase"/>
    <property type="match status" value="1"/>
</dbReference>
<keyword evidence="3" id="KW-0436">Ligase</keyword>
<dbReference type="GO" id="GO:0016874">
    <property type="term" value="F:ligase activity"/>
    <property type="evidence" value="ECO:0007669"/>
    <property type="project" value="UniProtKB-KW"/>
</dbReference>
<dbReference type="InterPro" id="IPR009097">
    <property type="entry name" value="Cyclic_Pdiesterase"/>
</dbReference>
<feature type="compositionally biased region" description="Low complexity" evidence="2">
    <location>
        <begin position="185"/>
        <end position="204"/>
    </location>
</feature>
<organism evidence="3 4">
    <name type="scientific">Oceanicola granulosus (strain ATCC BAA-861 / DSM 15982 / KCTC 12143 / HTCC2516)</name>
    <dbReference type="NCBI Taxonomy" id="314256"/>
    <lineage>
        <taxon>Bacteria</taxon>
        <taxon>Pseudomonadati</taxon>
        <taxon>Pseudomonadota</taxon>
        <taxon>Alphaproteobacteria</taxon>
        <taxon>Rhodobacterales</taxon>
        <taxon>Roseobacteraceae</taxon>
        <taxon>Oceanicola</taxon>
    </lineage>
</organism>
<dbReference type="InterPro" id="IPR004175">
    <property type="entry name" value="RNA_CPDase"/>
</dbReference>
<evidence type="ECO:0000256" key="2">
    <source>
        <dbReference type="SAM" id="MobiDB-lite"/>
    </source>
</evidence>
<dbReference type="Gene3D" id="3.90.1140.10">
    <property type="entry name" value="Cyclic phosphodiesterase"/>
    <property type="match status" value="1"/>
</dbReference>
<evidence type="ECO:0000256" key="1">
    <source>
        <dbReference type="ARBA" id="ARBA00022801"/>
    </source>
</evidence>
<accession>Q2CG27</accession>